<evidence type="ECO:0000256" key="3">
    <source>
        <dbReference type="ARBA" id="ARBA00023125"/>
    </source>
</evidence>
<evidence type="ECO:0000256" key="5">
    <source>
        <dbReference type="ARBA" id="ARBA00023242"/>
    </source>
</evidence>
<dbReference type="SUPFAM" id="SSF55455">
    <property type="entry name" value="SRF-like"/>
    <property type="match status" value="1"/>
</dbReference>
<protein>
    <submittedName>
        <fullName evidence="9">Agamous-like MADS-box protein AGL80</fullName>
    </submittedName>
</protein>
<dbReference type="PRINTS" id="PR00404">
    <property type="entry name" value="MADSDOMAIN"/>
</dbReference>
<evidence type="ECO:0000256" key="4">
    <source>
        <dbReference type="ARBA" id="ARBA00023163"/>
    </source>
</evidence>
<dbReference type="InterPro" id="IPR002100">
    <property type="entry name" value="TF_MADSbox"/>
</dbReference>
<sequence length="299" mass="34274">MTRKRLNLSFIENDSMRRATFNKRKKGFVKKIHELSVLCGIEACAVIYSPSNSTPEVWPSNLGVKNVVEKFEMLTDMEQEKKMVNHEGFIKQNISKAMGNNKRKMKENAERMMKEAMFELLGGKEDRFKLTNRHREDLCKYIDQYLKELYHHKSKILRQSHVEYGESSEAATNVMAPTSSVEVNSQFFQTLNVSNALQVNNDLWPLRPIISSSHIPEEVNAFSGNNNLFGASDQQDYYPVINPAVGVYDHNANVNHLGHNQYDQQQDGYRPSVPQDGIDNPSQNQDQQEGWLVSDDDLS</sequence>
<dbReference type="PROSITE" id="PS50066">
    <property type="entry name" value="MADS_BOX_2"/>
    <property type="match status" value="1"/>
</dbReference>
<gene>
    <name evidence="9" type="primary">LOC104764262</name>
</gene>
<keyword evidence="5" id="KW-0539">Nucleus</keyword>
<keyword evidence="8" id="KW-1185">Reference proteome</keyword>
<proteinExistence type="predicted"/>
<feature type="domain" description="MADS-box" evidence="7">
    <location>
        <begin position="1"/>
        <end position="61"/>
    </location>
</feature>
<dbReference type="RefSeq" id="XP_010486064.1">
    <property type="nucleotide sequence ID" value="XM_010487762.1"/>
</dbReference>
<comment type="subcellular location">
    <subcellularLocation>
        <location evidence="1">Nucleus</location>
    </subcellularLocation>
</comment>
<dbReference type="Proteomes" id="UP000694864">
    <property type="component" value="Chromosome 19"/>
</dbReference>
<evidence type="ECO:0000256" key="1">
    <source>
        <dbReference type="ARBA" id="ARBA00004123"/>
    </source>
</evidence>
<evidence type="ECO:0000256" key="2">
    <source>
        <dbReference type="ARBA" id="ARBA00023015"/>
    </source>
</evidence>
<keyword evidence="3" id="KW-0238">DNA-binding</keyword>
<dbReference type="Gene3D" id="3.40.1810.10">
    <property type="entry name" value="Transcription factor, MADS-box"/>
    <property type="match status" value="1"/>
</dbReference>
<dbReference type="PANTHER" id="PTHR11945">
    <property type="entry name" value="MADS BOX PROTEIN"/>
    <property type="match status" value="1"/>
</dbReference>
<feature type="region of interest" description="Disordered" evidence="6">
    <location>
        <begin position="261"/>
        <end position="299"/>
    </location>
</feature>
<accession>A0ABM0XHH0</accession>
<name>A0ABM0XHH0_CAMSA</name>
<evidence type="ECO:0000313" key="8">
    <source>
        <dbReference type="Proteomes" id="UP000694864"/>
    </source>
</evidence>
<keyword evidence="2" id="KW-0805">Transcription regulation</keyword>
<reference evidence="8" key="1">
    <citation type="journal article" date="2014" name="Nat. Commun.">
        <title>The emerging biofuel crop Camelina sativa retains a highly undifferentiated hexaploid genome structure.</title>
        <authorList>
            <person name="Kagale S."/>
            <person name="Koh C."/>
            <person name="Nixon J."/>
            <person name="Bollina V."/>
            <person name="Clarke W.E."/>
            <person name="Tuteja R."/>
            <person name="Spillane C."/>
            <person name="Robinson S.J."/>
            <person name="Links M.G."/>
            <person name="Clarke C."/>
            <person name="Higgins E.E."/>
            <person name="Huebert T."/>
            <person name="Sharpe A.G."/>
            <person name="Parkin I.A."/>
        </authorList>
    </citation>
    <scope>NUCLEOTIDE SEQUENCE [LARGE SCALE GENOMIC DNA]</scope>
    <source>
        <strain evidence="8">cv. DH55</strain>
    </source>
</reference>
<evidence type="ECO:0000256" key="6">
    <source>
        <dbReference type="SAM" id="MobiDB-lite"/>
    </source>
</evidence>
<dbReference type="CDD" id="cd00266">
    <property type="entry name" value="MADS_SRF_like"/>
    <property type="match status" value="1"/>
</dbReference>
<dbReference type="SMART" id="SM00432">
    <property type="entry name" value="MADS"/>
    <property type="match status" value="1"/>
</dbReference>
<dbReference type="InterPro" id="IPR033897">
    <property type="entry name" value="SRF-like_MADS-box"/>
</dbReference>
<evidence type="ECO:0000313" key="9">
    <source>
        <dbReference type="RefSeq" id="XP_010486064.1"/>
    </source>
</evidence>
<dbReference type="InterPro" id="IPR036879">
    <property type="entry name" value="TF_MADSbox_sf"/>
</dbReference>
<dbReference type="Pfam" id="PF00319">
    <property type="entry name" value="SRF-TF"/>
    <property type="match status" value="1"/>
</dbReference>
<organism evidence="8 9">
    <name type="scientific">Camelina sativa</name>
    <name type="common">False flax</name>
    <name type="synonym">Myagrum sativum</name>
    <dbReference type="NCBI Taxonomy" id="90675"/>
    <lineage>
        <taxon>Eukaryota</taxon>
        <taxon>Viridiplantae</taxon>
        <taxon>Streptophyta</taxon>
        <taxon>Embryophyta</taxon>
        <taxon>Tracheophyta</taxon>
        <taxon>Spermatophyta</taxon>
        <taxon>Magnoliopsida</taxon>
        <taxon>eudicotyledons</taxon>
        <taxon>Gunneridae</taxon>
        <taxon>Pentapetalae</taxon>
        <taxon>rosids</taxon>
        <taxon>malvids</taxon>
        <taxon>Brassicales</taxon>
        <taxon>Brassicaceae</taxon>
        <taxon>Camelineae</taxon>
        <taxon>Camelina</taxon>
    </lineage>
</organism>
<reference evidence="9" key="2">
    <citation type="submission" date="2025-08" db="UniProtKB">
        <authorList>
            <consortium name="RefSeq"/>
        </authorList>
    </citation>
    <scope>IDENTIFICATION</scope>
    <source>
        <tissue evidence="9">Leaf</tissue>
    </source>
</reference>
<keyword evidence="4" id="KW-0804">Transcription</keyword>
<evidence type="ECO:0000259" key="7">
    <source>
        <dbReference type="PROSITE" id="PS50066"/>
    </source>
</evidence>
<dbReference type="PANTHER" id="PTHR11945:SF704">
    <property type="entry name" value="AGAMOUS-LIKE 46-RELATED"/>
    <property type="match status" value="1"/>
</dbReference>
<dbReference type="GeneID" id="104764262"/>